<dbReference type="CDD" id="cd06171">
    <property type="entry name" value="Sigma70_r4"/>
    <property type="match status" value="1"/>
</dbReference>
<dbReference type="GO" id="GO:0016987">
    <property type="term" value="F:sigma factor activity"/>
    <property type="evidence" value="ECO:0007669"/>
    <property type="project" value="UniProtKB-UniRule"/>
</dbReference>
<dbReference type="Gramene" id="Kaladp0055s0076.2.v1.1">
    <property type="protein sequence ID" value="Kaladp0055s0076.2.v1.1"/>
    <property type="gene ID" value="Kaladp0055s0076.v1.1"/>
</dbReference>
<dbReference type="InterPro" id="IPR014284">
    <property type="entry name" value="RNA_pol_sigma-70_dom"/>
</dbReference>
<feature type="compositionally biased region" description="Basic residues" evidence="7">
    <location>
        <begin position="215"/>
        <end position="224"/>
    </location>
</feature>
<dbReference type="AlphaFoldDB" id="A0A7N0U656"/>
<keyword evidence="4 6" id="KW-0238">DNA-binding</keyword>
<dbReference type="SUPFAM" id="SSF88659">
    <property type="entry name" value="Sigma3 and sigma4 domains of RNA polymerase sigma factors"/>
    <property type="match status" value="2"/>
</dbReference>
<keyword evidence="6" id="KW-0150">Chloroplast</keyword>
<comment type="function">
    <text evidence="6">Sigma factors are initiation factors that promote the attachment of plastid-encoded RNA polymerase (PEP) to specific initiation sites and are then released.</text>
</comment>
<keyword evidence="3 6" id="KW-0731">Sigma factor</keyword>
<dbReference type="GO" id="GO:0003677">
    <property type="term" value="F:DNA binding"/>
    <property type="evidence" value="ECO:0007669"/>
    <property type="project" value="UniProtKB-KW"/>
</dbReference>
<comment type="similarity">
    <text evidence="1 6">Belongs to the sigma-70 factor family.</text>
</comment>
<evidence type="ECO:0000256" key="1">
    <source>
        <dbReference type="ARBA" id="ARBA00007788"/>
    </source>
</evidence>
<dbReference type="InterPro" id="IPR036388">
    <property type="entry name" value="WH-like_DNA-bd_sf"/>
</dbReference>
<dbReference type="InterPro" id="IPR007624">
    <property type="entry name" value="RNA_pol_sigma70_r3"/>
</dbReference>
<evidence type="ECO:0000313" key="9">
    <source>
        <dbReference type="EnsemblPlants" id="Kaladp0055s0076.1.v1.1"/>
    </source>
</evidence>
<keyword evidence="5 6" id="KW-0804">Transcription</keyword>
<evidence type="ECO:0000256" key="7">
    <source>
        <dbReference type="SAM" id="MobiDB-lite"/>
    </source>
</evidence>
<keyword evidence="6" id="KW-0934">Plastid</keyword>
<reference evidence="9" key="1">
    <citation type="submission" date="2021-01" db="UniProtKB">
        <authorList>
            <consortium name="EnsemblPlants"/>
        </authorList>
    </citation>
    <scope>IDENTIFICATION</scope>
</reference>
<evidence type="ECO:0000256" key="2">
    <source>
        <dbReference type="ARBA" id="ARBA00023015"/>
    </source>
</evidence>
<dbReference type="PRINTS" id="PR00046">
    <property type="entry name" value="SIGMA70FCT"/>
</dbReference>
<accession>A0A7N0U656</accession>
<dbReference type="Pfam" id="PF04542">
    <property type="entry name" value="Sigma70_r2"/>
    <property type="match status" value="1"/>
</dbReference>
<protein>
    <recommendedName>
        <fullName evidence="6">RNA polymerase sigma factor</fullName>
    </recommendedName>
</protein>
<dbReference type="InterPro" id="IPR016262">
    <property type="entry name" value="RNA_pol_sigma_SigB/C/D/F"/>
</dbReference>
<sequence>MSCLLPQFKSPPDLFPLLTKSHHHSVATNLQSKCREPVRTHCLSSTSSAALLLDLENFSLPILEDCSNSIGAHRTWTYVRGSSSDTEGSFGATLASEASLTSEEAVGAAAAAEAIALAKAAAKVARAAALMAGKYHFVKPETPSDSEIIQLKRAQLIETERVSSLQGSMPAEAGMEANHFTSHILEEAYEREPTLEEIKHLQDEFSRSVAVRSDRRTRKKNRKTKVADKVHASGGVSIKSGSASRKKRGAVPEVVSSDPLRYLRGTTGTSKLLTAKEEMELSAGIQELLKLEGLRGELAERCGSQPSFRQWAAAAGVDQNSLRSRVNHGILCKDKMIKSNIRLVISIAKKYQGAGLNIQDLVQEGCRGLVRGAEKFDASKGFKFSTYAHWWIKQAIKKSLSDQSRTIRLPFHIVEATYRVKEARKELYSENGRHPTNEEVAAATGLSMKRLMAVLQAPKHPKSLDQKIGNNLDLKPSEIMSDPKAETAEEVLAKQFMKQDLDRVLNSLTPREKQVVRWRFGMEDGRMKTLQEIGELMEVSRERIRQIETCAFRKLKNKKRTEVLQQYIHA</sequence>
<evidence type="ECO:0000256" key="4">
    <source>
        <dbReference type="ARBA" id="ARBA00023125"/>
    </source>
</evidence>
<dbReference type="PROSITE" id="PS00716">
    <property type="entry name" value="SIGMA70_2"/>
    <property type="match status" value="1"/>
</dbReference>
<dbReference type="Gene3D" id="1.10.601.10">
    <property type="entry name" value="RNA Polymerase Primary Sigma Factor"/>
    <property type="match status" value="1"/>
</dbReference>
<dbReference type="InterPro" id="IPR050239">
    <property type="entry name" value="Sigma-70_RNA_pol_init_factors"/>
</dbReference>
<evidence type="ECO:0000256" key="6">
    <source>
        <dbReference type="PIRNR" id="PIRNR000767"/>
    </source>
</evidence>
<dbReference type="NCBIfam" id="TIGR02937">
    <property type="entry name" value="sigma70-ECF"/>
    <property type="match status" value="1"/>
</dbReference>
<comment type="subcellular location">
    <subcellularLocation>
        <location evidence="6">Plastid</location>
        <location evidence="6">Chloroplast</location>
    </subcellularLocation>
</comment>
<feature type="domain" description="RNA polymerase sigma-70" evidence="8">
    <location>
        <begin position="529"/>
        <end position="555"/>
    </location>
</feature>
<keyword evidence="10" id="KW-1185">Reference proteome</keyword>
<feature type="region of interest" description="Disordered" evidence="7">
    <location>
        <begin position="209"/>
        <end position="251"/>
    </location>
</feature>
<dbReference type="Pfam" id="PF04545">
    <property type="entry name" value="Sigma70_r4"/>
    <property type="match status" value="1"/>
</dbReference>
<dbReference type="GO" id="GO:0006352">
    <property type="term" value="P:DNA-templated transcription initiation"/>
    <property type="evidence" value="ECO:0007669"/>
    <property type="project" value="UniProtKB-UniRule"/>
</dbReference>
<dbReference type="EnsemblPlants" id="Kaladp0055s0076.1.v1.1">
    <property type="protein sequence ID" value="Kaladp0055s0076.1.v1.1"/>
    <property type="gene ID" value="Kaladp0055s0076.v1.1"/>
</dbReference>
<evidence type="ECO:0000256" key="5">
    <source>
        <dbReference type="ARBA" id="ARBA00023163"/>
    </source>
</evidence>
<dbReference type="InterPro" id="IPR013324">
    <property type="entry name" value="RNA_pol_sigma_r3/r4-like"/>
</dbReference>
<evidence type="ECO:0000256" key="3">
    <source>
        <dbReference type="ARBA" id="ARBA00023082"/>
    </source>
</evidence>
<evidence type="ECO:0000313" key="10">
    <source>
        <dbReference type="Proteomes" id="UP000594263"/>
    </source>
</evidence>
<dbReference type="InterPro" id="IPR007630">
    <property type="entry name" value="RNA_pol_sigma70_r4"/>
</dbReference>
<evidence type="ECO:0000259" key="8">
    <source>
        <dbReference type="PROSITE" id="PS00716"/>
    </source>
</evidence>
<name>A0A7N0U656_KALFE</name>
<dbReference type="InterPro" id="IPR007627">
    <property type="entry name" value="RNA_pol_sigma70_r2"/>
</dbReference>
<dbReference type="EnsemblPlants" id="Kaladp0055s0076.2.v1.1">
    <property type="protein sequence ID" value="Kaladp0055s0076.2.v1.1"/>
    <property type="gene ID" value="Kaladp0055s0076.v1.1"/>
</dbReference>
<dbReference type="Gene3D" id="1.10.10.10">
    <property type="entry name" value="Winged helix-like DNA-binding domain superfamily/Winged helix DNA-binding domain"/>
    <property type="match status" value="2"/>
</dbReference>
<dbReference type="Gramene" id="Kaladp0055s0076.1.v1.1">
    <property type="protein sequence ID" value="Kaladp0055s0076.1.v1.1"/>
    <property type="gene ID" value="Kaladp0055s0076.v1.1"/>
</dbReference>
<organism evidence="9 10">
    <name type="scientific">Kalanchoe fedtschenkoi</name>
    <name type="common">Lavender scallops</name>
    <name type="synonym">South American air plant</name>
    <dbReference type="NCBI Taxonomy" id="63787"/>
    <lineage>
        <taxon>Eukaryota</taxon>
        <taxon>Viridiplantae</taxon>
        <taxon>Streptophyta</taxon>
        <taxon>Embryophyta</taxon>
        <taxon>Tracheophyta</taxon>
        <taxon>Spermatophyta</taxon>
        <taxon>Magnoliopsida</taxon>
        <taxon>eudicotyledons</taxon>
        <taxon>Gunneridae</taxon>
        <taxon>Pentapetalae</taxon>
        <taxon>Saxifragales</taxon>
        <taxon>Crassulaceae</taxon>
        <taxon>Kalanchoe</taxon>
    </lineage>
</organism>
<proteinExistence type="inferred from homology"/>
<dbReference type="Pfam" id="PF04539">
    <property type="entry name" value="Sigma70_r3"/>
    <property type="match status" value="1"/>
</dbReference>
<dbReference type="PIRSF" id="PIRSF000767">
    <property type="entry name" value="RNA_pol_sigma_SigB/C/D"/>
    <property type="match status" value="1"/>
</dbReference>
<dbReference type="SUPFAM" id="SSF88946">
    <property type="entry name" value="Sigma2 domain of RNA polymerase sigma factors"/>
    <property type="match status" value="1"/>
</dbReference>
<dbReference type="Proteomes" id="UP000594263">
    <property type="component" value="Unplaced"/>
</dbReference>
<dbReference type="InterPro" id="IPR013325">
    <property type="entry name" value="RNA_pol_sigma_r2"/>
</dbReference>
<keyword evidence="2 6" id="KW-0805">Transcription regulation</keyword>
<dbReference type="PANTHER" id="PTHR30603">
    <property type="entry name" value="RNA POLYMERASE SIGMA FACTOR RPO"/>
    <property type="match status" value="1"/>
</dbReference>
<dbReference type="PANTHER" id="PTHR30603:SF57">
    <property type="entry name" value="RNA POLYMERASE SIGMA FACTOR SIGB"/>
    <property type="match status" value="1"/>
</dbReference>
<dbReference type="GO" id="GO:0071482">
    <property type="term" value="P:cellular response to light stimulus"/>
    <property type="evidence" value="ECO:0007669"/>
    <property type="project" value="UniProtKB-ARBA"/>
</dbReference>
<dbReference type="InterPro" id="IPR000943">
    <property type="entry name" value="RNA_pol_sigma70"/>
</dbReference>
<dbReference type="GO" id="GO:0009507">
    <property type="term" value="C:chloroplast"/>
    <property type="evidence" value="ECO:0007669"/>
    <property type="project" value="UniProtKB-SubCell"/>
</dbReference>
<dbReference type="OMA" id="HCKERMI"/>